<reference evidence="2" key="1">
    <citation type="submission" date="2020-07" db="EMBL/GenBank/DDBJ databases">
        <title>Multicomponent nature underlies the extraordinary mechanical properties of spider dragline silk.</title>
        <authorList>
            <person name="Kono N."/>
            <person name="Nakamura H."/>
            <person name="Mori M."/>
            <person name="Yoshida Y."/>
            <person name="Ohtoshi R."/>
            <person name="Malay A.D."/>
            <person name="Moran D.A.P."/>
            <person name="Tomita M."/>
            <person name="Numata K."/>
            <person name="Arakawa K."/>
        </authorList>
    </citation>
    <scope>NUCLEOTIDE SEQUENCE</scope>
</reference>
<gene>
    <name evidence="2" type="primary">AVEN_201297_1</name>
    <name evidence="2" type="ORF">TNCT_546171</name>
</gene>
<protein>
    <submittedName>
        <fullName evidence="2">Uncharacterized protein</fullName>
    </submittedName>
</protein>
<feature type="compositionally biased region" description="Polar residues" evidence="1">
    <location>
        <begin position="1193"/>
        <end position="1205"/>
    </location>
</feature>
<feature type="region of interest" description="Disordered" evidence="1">
    <location>
        <begin position="564"/>
        <end position="585"/>
    </location>
</feature>
<dbReference type="Proteomes" id="UP000887116">
    <property type="component" value="Unassembled WGS sequence"/>
</dbReference>
<feature type="region of interest" description="Disordered" evidence="1">
    <location>
        <begin position="450"/>
        <end position="534"/>
    </location>
</feature>
<feature type="compositionally biased region" description="Basic and acidic residues" evidence="1">
    <location>
        <begin position="1130"/>
        <end position="1142"/>
    </location>
</feature>
<feature type="region of interest" description="Disordered" evidence="1">
    <location>
        <begin position="1173"/>
        <end position="1206"/>
    </location>
</feature>
<feature type="compositionally biased region" description="Polar residues" evidence="1">
    <location>
        <begin position="146"/>
        <end position="156"/>
    </location>
</feature>
<feature type="region of interest" description="Disordered" evidence="1">
    <location>
        <begin position="200"/>
        <end position="250"/>
    </location>
</feature>
<evidence type="ECO:0000313" key="2">
    <source>
        <dbReference type="EMBL" id="GFR16547.1"/>
    </source>
</evidence>
<dbReference type="EMBL" id="BMAO01037272">
    <property type="protein sequence ID" value="GFR16547.1"/>
    <property type="molecule type" value="Genomic_DNA"/>
</dbReference>
<comment type="caution">
    <text evidence="2">The sequence shown here is derived from an EMBL/GenBank/DDBJ whole genome shotgun (WGS) entry which is preliminary data.</text>
</comment>
<feature type="compositionally biased region" description="Basic and acidic residues" evidence="1">
    <location>
        <begin position="931"/>
        <end position="951"/>
    </location>
</feature>
<feature type="region of interest" description="Disordered" evidence="1">
    <location>
        <begin position="141"/>
        <end position="169"/>
    </location>
</feature>
<feature type="compositionally biased region" description="Basic and acidic residues" evidence="1">
    <location>
        <begin position="206"/>
        <end position="230"/>
    </location>
</feature>
<feature type="compositionally biased region" description="Polar residues" evidence="1">
    <location>
        <begin position="450"/>
        <end position="459"/>
    </location>
</feature>
<organism evidence="2 3">
    <name type="scientific">Trichonephila clavata</name>
    <name type="common">Joro spider</name>
    <name type="synonym">Nephila clavata</name>
    <dbReference type="NCBI Taxonomy" id="2740835"/>
    <lineage>
        <taxon>Eukaryota</taxon>
        <taxon>Metazoa</taxon>
        <taxon>Ecdysozoa</taxon>
        <taxon>Arthropoda</taxon>
        <taxon>Chelicerata</taxon>
        <taxon>Arachnida</taxon>
        <taxon>Araneae</taxon>
        <taxon>Araneomorphae</taxon>
        <taxon>Entelegynae</taxon>
        <taxon>Araneoidea</taxon>
        <taxon>Nephilidae</taxon>
        <taxon>Trichonephila</taxon>
    </lineage>
</organism>
<keyword evidence="3" id="KW-1185">Reference proteome</keyword>
<sequence length="1294" mass="147438">MELSRIVEPDIPLQENPHYKRERMGGFLPCQLRQTSTRERFQPRQMDCPKRKMTHLSEYSPDVRRIIHDLSDAKKALNDDKRLDSKSKHKYDKIFGETLESILRACPDTKQNWKRNAKKSPISENASIAACDTKYSQKLKNKEVTSKNSVSGTLSPKSRRRSEILFEDRNDDGNQNPCFLKCKRKDSVLQKDFEEHFSKFNPQSSHADDFKHREKHVARNTEHRNTMKTDKKNKRSFPGPEEECDSFLQSHDLNRLKSKHSIRDAEEDEQMKKDLRDFARPLNDPYVANPERKPSRSFNKRTCADERNARGNDQSVPSDKVAPNLKGHKNRNFNIISTFEPDSVDALLAKESRGLRTIGNELTESDTNLKADMKNFIKEFCPPNIDMAKYKSVRFKMPPNRQKPVDAEEFTDASANHISNSNRRSFIPSRRRNCVRACYCACSECGCNKNSKSNRNDPSTAKESKFENSGNEMNDKNRFRSRRNRRVVPPENVFETPEPSDTYTKDDSIINILSSNEQKSNRQKSETNLTVQNDKRGEVKSTVFKTPDEFFEELDNKCFRNRDRTKERNEKYSKHPRRNDNCKSHSLDLKQNFVKENHIKVRNDNLDTFDPRKEPEQENLECFNSLDDNLFHVSHQISSGSPKFPNNVISLDYGSKEDCNKDSSRYITKNINENQQLETVPSATTDKRLSELKFAAGIQNDKKEKSPNAIKKEKHLIPTIHKNHLDKPNNSTEKSPNAVLTDVKSEECLKESAGFKDKKLNNSEVTIISQLFEKHTINTSGTEAKDDVFKKQNHNTEIEHVNPPDEVREAEKTKETFKQAEKDLNISAEQSKSTISAFLEQQSSDSGKHEDVQETLLDKVQRWQDSCCQSGRTNSIASSASSKDRLKKFNLGNAMVSTIYGSPQKNFDLTNEATPVKNTVISSEFHHRKQWEKPPENGHKKDQNRLSERNDGQGSLNCGMTIQQPILNPNQEFYNMLQRNTMFNLQQEHLESPSRPQNINNNHLRSNSTPVDCNTDVLGMNVQYPAFDASGRFAGIYPQYQLLLNYMNPLGMFMSPVGCNPIGGNFIPGLCNTIVGNVVPEITKDTPIPDSSPTNTDNNNKEVSAMPQQPAENRSSEMTPKNNDPYSKNAETRKPSTRRDFNRVTADEYCQIKHENATQSVTTAQSNLSQNLKSGYIPESIPDKTDYKGNPSARKNSSGKDSNSLFDGVISQPKDLFKAIKVKLTSGQDMATILMHGECRPSHLGESNGPATKKIAEIPESYDETSSASTGVIKRCCNELTRKPRGIVPGLEDN</sequence>
<proteinExistence type="predicted"/>
<feature type="region of interest" description="Disordered" evidence="1">
    <location>
        <begin position="1082"/>
        <end position="1142"/>
    </location>
</feature>
<evidence type="ECO:0000256" key="1">
    <source>
        <dbReference type="SAM" id="MobiDB-lite"/>
    </source>
</evidence>
<feature type="compositionally biased region" description="Polar residues" evidence="1">
    <location>
        <begin position="1089"/>
        <end position="1126"/>
    </location>
</feature>
<name>A0A8X6H3V0_TRICU</name>
<accession>A0A8X6H3V0</accession>
<evidence type="ECO:0000313" key="3">
    <source>
        <dbReference type="Proteomes" id="UP000887116"/>
    </source>
</evidence>
<dbReference type="OrthoDB" id="10415643at2759"/>
<feature type="region of interest" description="Disordered" evidence="1">
    <location>
        <begin position="276"/>
        <end position="326"/>
    </location>
</feature>
<feature type="region of interest" description="Disordered" evidence="1">
    <location>
        <begin position="925"/>
        <end position="955"/>
    </location>
</feature>